<dbReference type="InterPro" id="IPR000253">
    <property type="entry name" value="FHA_dom"/>
</dbReference>
<organism evidence="3 4">
    <name type="scientific">Nannocystis exedens</name>
    <dbReference type="NCBI Taxonomy" id="54"/>
    <lineage>
        <taxon>Bacteria</taxon>
        <taxon>Pseudomonadati</taxon>
        <taxon>Myxococcota</taxon>
        <taxon>Polyangia</taxon>
        <taxon>Nannocystales</taxon>
        <taxon>Nannocystaceae</taxon>
        <taxon>Nannocystis</taxon>
    </lineage>
</organism>
<evidence type="ECO:0000256" key="1">
    <source>
        <dbReference type="SAM" id="Phobius"/>
    </source>
</evidence>
<evidence type="ECO:0000259" key="2">
    <source>
        <dbReference type="PROSITE" id="PS50006"/>
    </source>
</evidence>
<dbReference type="CDD" id="cd00060">
    <property type="entry name" value="FHA"/>
    <property type="match status" value="1"/>
</dbReference>
<dbReference type="PANTHER" id="PTHR23308">
    <property type="entry name" value="NUCLEAR INHIBITOR OF PROTEIN PHOSPHATASE-1"/>
    <property type="match status" value="1"/>
</dbReference>
<keyword evidence="1" id="KW-0812">Transmembrane</keyword>
<keyword evidence="4" id="KW-1185">Reference proteome</keyword>
<dbReference type="EMBL" id="FOMX01000003">
    <property type="protein sequence ID" value="SFD70319.1"/>
    <property type="molecule type" value="Genomic_DNA"/>
</dbReference>
<dbReference type="Proteomes" id="UP000199400">
    <property type="component" value="Unassembled WGS sequence"/>
</dbReference>
<dbReference type="SUPFAM" id="SSF49879">
    <property type="entry name" value="SMAD/FHA domain"/>
    <property type="match status" value="1"/>
</dbReference>
<accession>A0A1I1UHS6</accession>
<reference evidence="4" key="1">
    <citation type="submission" date="2016-10" db="EMBL/GenBank/DDBJ databases">
        <authorList>
            <person name="Varghese N."/>
            <person name="Submissions S."/>
        </authorList>
    </citation>
    <scope>NUCLEOTIDE SEQUENCE [LARGE SCALE GENOMIC DNA]</scope>
    <source>
        <strain evidence="4">ATCC 25963</strain>
    </source>
</reference>
<evidence type="ECO:0000313" key="4">
    <source>
        <dbReference type="Proteomes" id="UP000199400"/>
    </source>
</evidence>
<evidence type="ECO:0000313" key="3">
    <source>
        <dbReference type="EMBL" id="SFD70319.1"/>
    </source>
</evidence>
<dbReference type="InterPro" id="IPR050923">
    <property type="entry name" value="Cell_Proc_Reg/RNA_Proc"/>
</dbReference>
<feature type="domain" description="FHA" evidence="2">
    <location>
        <begin position="27"/>
        <end position="76"/>
    </location>
</feature>
<proteinExistence type="predicted"/>
<feature type="transmembrane region" description="Helical" evidence="1">
    <location>
        <begin position="182"/>
        <end position="200"/>
    </location>
</feature>
<gene>
    <name evidence="3" type="ORF">SAMN02745121_01255</name>
</gene>
<protein>
    <submittedName>
        <fullName evidence="3">FHA domain-containing protein</fullName>
    </submittedName>
</protein>
<sequence length="201" mass="20854">MSTKTLAIKVFYGDQLVDTQTLTQDVIKIGKLKSSHVCLDDEAVARMHAVIEVSGEEVRVIDLGSAAGTVLNGQRIDKNAVLHDGDALNFGPYRLEVGFVKQQVAAAPAPAQPVAPVAVAAAAAAAAPIAAAPMATRAPIQIDLSEVENQSGSRVAEVVAMYGTTVLDVQHVGQLKNRKSQAPIFLAIGGAMLVAGAAVFF</sequence>
<dbReference type="PROSITE" id="PS50006">
    <property type="entry name" value="FHA_DOMAIN"/>
    <property type="match status" value="1"/>
</dbReference>
<keyword evidence="1" id="KW-1133">Transmembrane helix</keyword>
<dbReference type="Pfam" id="PF00498">
    <property type="entry name" value="FHA"/>
    <property type="match status" value="1"/>
</dbReference>
<keyword evidence="1" id="KW-0472">Membrane</keyword>
<dbReference type="RefSeq" id="WP_143140269.1">
    <property type="nucleotide sequence ID" value="NZ_FOMX01000003.1"/>
</dbReference>
<dbReference type="AlphaFoldDB" id="A0A1I1UHS6"/>
<dbReference type="InterPro" id="IPR008984">
    <property type="entry name" value="SMAD_FHA_dom_sf"/>
</dbReference>
<dbReference type="SMART" id="SM00240">
    <property type="entry name" value="FHA"/>
    <property type="match status" value="1"/>
</dbReference>
<dbReference type="STRING" id="54.SAMN02745121_01255"/>
<name>A0A1I1UHS6_9BACT</name>
<feature type="non-terminal residue" evidence="3">
    <location>
        <position position="201"/>
    </location>
</feature>
<dbReference type="Gene3D" id="2.60.200.20">
    <property type="match status" value="1"/>
</dbReference>